<sequence>KLIKFDLSSNEVGNEGLQLLANTFKRTMSLQTLDLGINNIGDGGAKCWADLLKNQTVI</sequence>
<organism evidence="1 2">
    <name type="scientific">Rotaria magnacalcarata</name>
    <dbReference type="NCBI Taxonomy" id="392030"/>
    <lineage>
        <taxon>Eukaryota</taxon>
        <taxon>Metazoa</taxon>
        <taxon>Spiralia</taxon>
        <taxon>Gnathifera</taxon>
        <taxon>Rotifera</taxon>
        <taxon>Eurotatoria</taxon>
        <taxon>Bdelloidea</taxon>
        <taxon>Philodinida</taxon>
        <taxon>Philodinidae</taxon>
        <taxon>Rotaria</taxon>
    </lineage>
</organism>
<proteinExistence type="predicted"/>
<comment type="caution">
    <text evidence="1">The sequence shown here is derived from an EMBL/GenBank/DDBJ whole genome shotgun (WGS) entry which is preliminary data.</text>
</comment>
<dbReference type="EMBL" id="CAJOBH010268491">
    <property type="protein sequence ID" value="CAF5162932.1"/>
    <property type="molecule type" value="Genomic_DNA"/>
</dbReference>
<reference evidence="1" key="1">
    <citation type="submission" date="2021-02" db="EMBL/GenBank/DDBJ databases">
        <authorList>
            <person name="Nowell W R."/>
        </authorList>
    </citation>
    <scope>NUCLEOTIDE SEQUENCE</scope>
</reference>
<accession>A0A8S3GH03</accession>
<dbReference type="InterPro" id="IPR032675">
    <property type="entry name" value="LRR_dom_sf"/>
</dbReference>
<dbReference type="Proteomes" id="UP000681967">
    <property type="component" value="Unassembled WGS sequence"/>
</dbReference>
<dbReference type="Pfam" id="PF13516">
    <property type="entry name" value="LRR_6"/>
    <property type="match status" value="2"/>
</dbReference>
<dbReference type="AlphaFoldDB" id="A0A8S3GH03"/>
<dbReference type="SUPFAM" id="SSF52047">
    <property type="entry name" value="RNI-like"/>
    <property type="match status" value="1"/>
</dbReference>
<gene>
    <name evidence="1" type="ORF">BYL167_LOCUS75121</name>
</gene>
<evidence type="ECO:0000313" key="1">
    <source>
        <dbReference type="EMBL" id="CAF5162932.1"/>
    </source>
</evidence>
<evidence type="ECO:0000313" key="2">
    <source>
        <dbReference type="Proteomes" id="UP000681967"/>
    </source>
</evidence>
<name>A0A8S3GH03_9BILA</name>
<dbReference type="SMART" id="SM00368">
    <property type="entry name" value="LRR_RI"/>
    <property type="match status" value="2"/>
</dbReference>
<dbReference type="Gene3D" id="3.80.10.10">
    <property type="entry name" value="Ribonuclease Inhibitor"/>
    <property type="match status" value="1"/>
</dbReference>
<feature type="non-terminal residue" evidence="1">
    <location>
        <position position="1"/>
    </location>
</feature>
<dbReference type="InterPro" id="IPR001611">
    <property type="entry name" value="Leu-rich_rpt"/>
</dbReference>
<protein>
    <submittedName>
        <fullName evidence="1">Uncharacterized protein</fullName>
    </submittedName>
</protein>